<evidence type="ECO:0000256" key="1">
    <source>
        <dbReference type="ARBA" id="ARBA00010457"/>
    </source>
</evidence>
<comment type="caution">
    <text evidence="3">The sequence shown here is derived from an EMBL/GenBank/DDBJ whole genome shotgun (WGS) entry which is preliminary data.</text>
</comment>
<dbReference type="GO" id="GO:0006801">
    <property type="term" value="P:superoxide metabolic process"/>
    <property type="evidence" value="ECO:0007669"/>
    <property type="project" value="InterPro"/>
</dbReference>
<dbReference type="AlphaFoldDB" id="A0A3N0E953"/>
<comment type="similarity">
    <text evidence="1">Belongs to the Cu-Zn superoxide dismutase family.</text>
</comment>
<evidence type="ECO:0000313" key="3">
    <source>
        <dbReference type="EMBL" id="RNL84395.1"/>
    </source>
</evidence>
<feature type="region of interest" description="Disordered" evidence="2">
    <location>
        <begin position="104"/>
        <end position="177"/>
    </location>
</feature>
<dbReference type="InterPro" id="IPR036423">
    <property type="entry name" value="SOD-like_Cu/Zn_dom_sf"/>
</dbReference>
<keyword evidence="4" id="KW-1185">Reference proteome</keyword>
<accession>A0A3N0E953</accession>
<evidence type="ECO:0000256" key="2">
    <source>
        <dbReference type="SAM" id="MobiDB-lite"/>
    </source>
</evidence>
<dbReference type="Gene3D" id="2.60.40.200">
    <property type="entry name" value="Superoxide dismutase, copper/zinc binding domain"/>
    <property type="match status" value="1"/>
</dbReference>
<proteinExistence type="inferred from homology"/>
<evidence type="ECO:0000313" key="4">
    <source>
        <dbReference type="Proteomes" id="UP000269198"/>
    </source>
</evidence>
<dbReference type="EMBL" id="RJMB01000011">
    <property type="protein sequence ID" value="RNL84395.1"/>
    <property type="molecule type" value="Genomic_DNA"/>
</dbReference>
<organism evidence="3 4">
    <name type="scientific">Halostreptopolyspora alba</name>
    <dbReference type="NCBI Taxonomy" id="2487137"/>
    <lineage>
        <taxon>Bacteria</taxon>
        <taxon>Bacillati</taxon>
        <taxon>Actinomycetota</taxon>
        <taxon>Actinomycetes</taxon>
        <taxon>Streptosporangiales</taxon>
        <taxon>Nocardiopsidaceae</taxon>
        <taxon>Halostreptopolyspora</taxon>
    </lineage>
</organism>
<sequence>MPSTRLVIGAAVSSLLLAGCNGDTSAEETDTAGGNGQDTQEEREGRDELDFSVSETFAPYSEDAEAITYDEQAVPPRATVEVSITGDEGGSVYSLAVTGLETDREFGSHLHTQPCGEDPGDSGPHYQDEVDPEADSDNPSTNPEYANPENEVWLDFTTDENGEAEQETRVDWTPREDEANSIVIHDEHTSEQEGTAGAAGDRLACVNVDL</sequence>
<dbReference type="PROSITE" id="PS51257">
    <property type="entry name" value="PROKAR_LIPOPROTEIN"/>
    <property type="match status" value="1"/>
</dbReference>
<dbReference type="Proteomes" id="UP000269198">
    <property type="component" value="Unassembled WGS sequence"/>
</dbReference>
<dbReference type="GO" id="GO:0046872">
    <property type="term" value="F:metal ion binding"/>
    <property type="evidence" value="ECO:0007669"/>
    <property type="project" value="InterPro"/>
</dbReference>
<feature type="region of interest" description="Disordered" evidence="2">
    <location>
        <begin position="21"/>
        <end position="90"/>
    </location>
</feature>
<dbReference type="RefSeq" id="WP_123201565.1">
    <property type="nucleotide sequence ID" value="NZ_RJMB01000011.1"/>
</dbReference>
<dbReference type="OrthoDB" id="3297424at2"/>
<protein>
    <submittedName>
        <fullName evidence="3">Superoxide dismutase family protein</fullName>
    </submittedName>
</protein>
<reference evidence="3 4" key="1">
    <citation type="submission" date="2018-11" db="EMBL/GenBank/DDBJ databases">
        <title>The genome draft of YIM 96095.</title>
        <authorList>
            <person name="Tang S.-K."/>
            <person name="Chunyu W.-X."/>
            <person name="Feng Y.-Z."/>
        </authorList>
    </citation>
    <scope>NUCLEOTIDE SEQUENCE [LARGE SCALE GENOMIC DNA]</scope>
    <source>
        <strain evidence="3 4">YIM 96095</strain>
    </source>
</reference>
<feature type="compositionally biased region" description="Basic and acidic residues" evidence="2">
    <location>
        <begin position="40"/>
        <end position="49"/>
    </location>
</feature>
<feature type="compositionally biased region" description="Basic and acidic residues" evidence="2">
    <location>
        <begin position="166"/>
        <end position="177"/>
    </location>
</feature>
<gene>
    <name evidence="3" type="ORF">EFW17_12650</name>
</gene>
<dbReference type="SUPFAM" id="SSF49329">
    <property type="entry name" value="Cu,Zn superoxide dismutase-like"/>
    <property type="match status" value="1"/>
</dbReference>
<name>A0A3N0E953_9ACTN</name>